<reference evidence="1" key="1">
    <citation type="submission" date="2021-03" db="EMBL/GenBank/DDBJ databases">
        <title>Evolutionary innovations through gain and loss of genes in the ectomycorrhizal Boletales.</title>
        <authorList>
            <person name="Wu G."/>
            <person name="Miyauchi S."/>
            <person name="Morin E."/>
            <person name="Yang Z.-L."/>
            <person name="Xu J."/>
            <person name="Martin F.M."/>
        </authorList>
    </citation>
    <scope>NUCLEOTIDE SEQUENCE</scope>
    <source>
        <strain evidence="1">BR01</strain>
    </source>
</reference>
<gene>
    <name evidence="1" type="ORF">JVT61DRAFT_7204</name>
</gene>
<accession>A0A8I3A796</accession>
<comment type="caution">
    <text evidence="1">The sequence shown here is derived from an EMBL/GenBank/DDBJ whole genome shotgun (WGS) entry which is preliminary data.</text>
</comment>
<dbReference type="AlphaFoldDB" id="A0A8I3A796"/>
<dbReference type="OrthoDB" id="10513428at2759"/>
<keyword evidence="2" id="KW-1185">Reference proteome</keyword>
<evidence type="ECO:0000313" key="2">
    <source>
        <dbReference type="Proteomes" id="UP000683000"/>
    </source>
</evidence>
<proteinExistence type="predicted"/>
<sequence length="113" mass="12921">MTQLPLGERIILTYALCIYLDWHQELKASWGYDISVINQHLLHAIADEVWALNDKLVKVKVSLSHPINKHLPHSFPLALWPVLLISILHLCSTFVQPSNIPLLIVVPWTMSCH</sequence>
<dbReference type="EMBL" id="JAGFBS010000025">
    <property type="protein sequence ID" value="KAG6372798.1"/>
    <property type="molecule type" value="Genomic_DNA"/>
</dbReference>
<evidence type="ECO:0000313" key="1">
    <source>
        <dbReference type="EMBL" id="KAG6372798.1"/>
    </source>
</evidence>
<dbReference type="Proteomes" id="UP000683000">
    <property type="component" value="Unassembled WGS sequence"/>
</dbReference>
<protein>
    <submittedName>
        <fullName evidence="1">Uncharacterized protein</fullName>
    </submittedName>
</protein>
<name>A0A8I3A796_9AGAM</name>
<organism evidence="1 2">
    <name type="scientific">Boletus reticuloceps</name>
    <dbReference type="NCBI Taxonomy" id="495285"/>
    <lineage>
        <taxon>Eukaryota</taxon>
        <taxon>Fungi</taxon>
        <taxon>Dikarya</taxon>
        <taxon>Basidiomycota</taxon>
        <taxon>Agaricomycotina</taxon>
        <taxon>Agaricomycetes</taxon>
        <taxon>Agaricomycetidae</taxon>
        <taxon>Boletales</taxon>
        <taxon>Boletineae</taxon>
        <taxon>Boletaceae</taxon>
        <taxon>Boletoideae</taxon>
        <taxon>Boletus</taxon>
    </lineage>
</organism>